<evidence type="ECO:0000256" key="3">
    <source>
        <dbReference type="ARBA" id="ARBA00022448"/>
    </source>
</evidence>
<feature type="transmembrane region" description="Helical" evidence="9">
    <location>
        <begin position="300"/>
        <end position="322"/>
    </location>
</feature>
<comment type="similarity">
    <text evidence="2 8">Belongs to the nucleobase:cation symporter-2 (NCS2) (TC 2.A.40) family. Azg-like subfamily.</text>
</comment>
<sequence length="448" mass="47492">MDKFFKLRENGTRVRTEIVAGLTTFVTMAYIIFVNPSILALTGMEQSAVFAATCISAFIGTIIMGLVANVPFAQAAGMGMNSFFVTIVLTGFAGGTVKISWQQALAIVFICGIINIIITVTRVRRMLINAVPLNLQYAISAGIGLFIAFIGFKSAGIIADHDINLVALGDLSSPTTLMAIAGIVIIAVLMLLKIKGAMLIGILGVTLLSVIFGMNPIPQGFSPISAPPSMMPTFFQLDIVGLFKTLPIFTVLALILSFSLSDTFDTLGTFIGTGRKTGIFKDEDMKYSGKGMKTKLDKALFADATATSIGAVLGTSNVTTYIESASGISEGGKTGLTSVVVSIMFILSLFIAPVVGIVPGYATAPALVIVGVLMMSSVGKINFEDFAEALPAFFTVIMMPLTGSIADGIAFGFIFYSLVKIVRGRYKEVHPLMYIFALLFILSFIANA</sequence>
<dbReference type="Pfam" id="PF00860">
    <property type="entry name" value="Xan_ur_permease"/>
    <property type="match status" value="1"/>
</dbReference>
<proteinExistence type="inferred from homology"/>
<reference evidence="10 11" key="1">
    <citation type="submission" date="2018-07" db="EMBL/GenBank/DDBJ databases">
        <title>Genomic Encyclopedia of Type Strains, Phase IV (KMG-IV): sequencing the most valuable type-strain genomes for metagenomic binning, comparative biology and taxonomic classification.</title>
        <authorList>
            <person name="Goeker M."/>
        </authorList>
    </citation>
    <scope>NUCLEOTIDE SEQUENCE [LARGE SCALE GENOMIC DNA]</scope>
    <source>
        <strain evidence="10 11">DSM 27016</strain>
    </source>
</reference>
<dbReference type="PANTHER" id="PTHR43337:SF1">
    <property type="entry name" value="XANTHINE_URACIL PERMEASE C887.17-RELATED"/>
    <property type="match status" value="1"/>
</dbReference>
<dbReference type="AlphaFoldDB" id="A0A369B607"/>
<dbReference type="PIRSF" id="PIRSF005353">
    <property type="entry name" value="PbuG"/>
    <property type="match status" value="1"/>
</dbReference>
<name>A0A369B607_9FIRM</name>
<feature type="transmembrane region" description="Helical" evidence="9">
    <location>
        <begin position="48"/>
        <end position="68"/>
    </location>
</feature>
<feature type="transmembrane region" description="Helical" evidence="9">
    <location>
        <begin position="103"/>
        <end position="123"/>
    </location>
</feature>
<feature type="transmembrane region" description="Helical" evidence="9">
    <location>
        <begin position="362"/>
        <end position="381"/>
    </location>
</feature>
<feature type="transmembrane region" description="Helical" evidence="9">
    <location>
        <begin position="431"/>
        <end position="447"/>
    </location>
</feature>
<keyword evidence="4 8" id="KW-1003">Cell membrane</keyword>
<feature type="transmembrane region" description="Helical" evidence="9">
    <location>
        <begin position="80"/>
        <end position="97"/>
    </location>
</feature>
<keyword evidence="5 8" id="KW-0812">Transmembrane</keyword>
<organism evidence="10 11">
    <name type="scientific">Anaerobacterium chartisolvens</name>
    <dbReference type="NCBI Taxonomy" id="1297424"/>
    <lineage>
        <taxon>Bacteria</taxon>
        <taxon>Bacillati</taxon>
        <taxon>Bacillota</taxon>
        <taxon>Clostridia</taxon>
        <taxon>Eubacteriales</taxon>
        <taxon>Oscillospiraceae</taxon>
        <taxon>Anaerobacterium</taxon>
    </lineage>
</organism>
<feature type="transmembrane region" description="Helical" evidence="9">
    <location>
        <begin position="393"/>
        <end position="419"/>
    </location>
</feature>
<protein>
    <submittedName>
        <fullName evidence="10">AGZA family xanthine/uracil permease-like MFS transporter</fullName>
    </submittedName>
</protein>
<feature type="transmembrane region" description="Helical" evidence="9">
    <location>
        <begin position="20"/>
        <end position="42"/>
    </location>
</feature>
<dbReference type="InterPro" id="IPR026033">
    <property type="entry name" value="Azg-like_bact_archaea"/>
</dbReference>
<feature type="transmembrane region" description="Helical" evidence="9">
    <location>
        <begin position="135"/>
        <end position="159"/>
    </location>
</feature>
<evidence type="ECO:0000256" key="1">
    <source>
        <dbReference type="ARBA" id="ARBA00004651"/>
    </source>
</evidence>
<dbReference type="GO" id="GO:0005886">
    <property type="term" value="C:plasma membrane"/>
    <property type="evidence" value="ECO:0007669"/>
    <property type="project" value="UniProtKB-SubCell"/>
</dbReference>
<comment type="caution">
    <text evidence="10">The sequence shown here is derived from an EMBL/GenBank/DDBJ whole genome shotgun (WGS) entry which is preliminary data.</text>
</comment>
<accession>A0A369B607</accession>
<keyword evidence="6 8" id="KW-1133">Transmembrane helix</keyword>
<dbReference type="Proteomes" id="UP000253034">
    <property type="component" value="Unassembled WGS sequence"/>
</dbReference>
<dbReference type="PANTHER" id="PTHR43337">
    <property type="entry name" value="XANTHINE/URACIL PERMEASE C887.17-RELATED"/>
    <property type="match status" value="1"/>
</dbReference>
<feature type="transmembrane region" description="Helical" evidence="9">
    <location>
        <begin position="334"/>
        <end position="355"/>
    </location>
</feature>
<evidence type="ECO:0000313" key="11">
    <source>
        <dbReference type="Proteomes" id="UP000253034"/>
    </source>
</evidence>
<evidence type="ECO:0000256" key="5">
    <source>
        <dbReference type="ARBA" id="ARBA00022692"/>
    </source>
</evidence>
<evidence type="ECO:0000256" key="8">
    <source>
        <dbReference type="PIRNR" id="PIRNR005353"/>
    </source>
</evidence>
<evidence type="ECO:0000256" key="4">
    <source>
        <dbReference type="ARBA" id="ARBA00022475"/>
    </source>
</evidence>
<dbReference type="OrthoDB" id="9808458at2"/>
<dbReference type="EMBL" id="QPJT01000009">
    <property type="protein sequence ID" value="RCX16933.1"/>
    <property type="molecule type" value="Genomic_DNA"/>
</dbReference>
<evidence type="ECO:0000256" key="6">
    <source>
        <dbReference type="ARBA" id="ARBA00022989"/>
    </source>
</evidence>
<evidence type="ECO:0000256" key="7">
    <source>
        <dbReference type="ARBA" id="ARBA00023136"/>
    </source>
</evidence>
<dbReference type="InterPro" id="IPR045018">
    <property type="entry name" value="Azg-like"/>
</dbReference>
<comment type="subcellular location">
    <subcellularLocation>
        <location evidence="1 8">Cell membrane</location>
        <topology evidence="1 8">Multi-pass membrane protein</topology>
    </subcellularLocation>
</comment>
<feature type="transmembrane region" description="Helical" evidence="9">
    <location>
        <begin position="171"/>
        <end position="192"/>
    </location>
</feature>
<keyword evidence="7 8" id="KW-0472">Membrane</keyword>
<feature type="transmembrane region" description="Helical" evidence="9">
    <location>
        <begin position="234"/>
        <end position="256"/>
    </location>
</feature>
<evidence type="ECO:0000256" key="2">
    <source>
        <dbReference type="ARBA" id="ARBA00005697"/>
    </source>
</evidence>
<dbReference type="InterPro" id="IPR006043">
    <property type="entry name" value="NCS2"/>
</dbReference>
<dbReference type="RefSeq" id="WP_114297659.1">
    <property type="nucleotide sequence ID" value="NZ_QPJT01000009.1"/>
</dbReference>
<keyword evidence="3 8" id="KW-0813">Transport</keyword>
<feature type="transmembrane region" description="Helical" evidence="9">
    <location>
        <begin position="197"/>
        <end position="214"/>
    </location>
</feature>
<gene>
    <name evidence="10" type="ORF">DFR58_109161</name>
</gene>
<evidence type="ECO:0000256" key="9">
    <source>
        <dbReference type="SAM" id="Phobius"/>
    </source>
</evidence>
<evidence type="ECO:0000313" key="10">
    <source>
        <dbReference type="EMBL" id="RCX16933.1"/>
    </source>
</evidence>
<dbReference type="GO" id="GO:0005345">
    <property type="term" value="F:purine nucleobase transmembrane transporter activity"/>
    <property type="evidence" value="ECO:0007669"/>
    <property type="project" value="TreeGrafter"/>
</dbReference>
<keyword evidence="11" id="KW-1185">Reference proteome</keyword>